<organism evidence="2 3">
    <name type="scientific">Eutypa lata (strain UCR-EL1)</name>
    <name type="common">Grapevine dieback disease fungus</name>
    <name type="synonym">Eutypa armeniacae</name>
    <dbReference type="NCBI Taxonomy" id="1287681"/>
    <lineage>
        <taxon>Eukaryota</taxon>
        <taxon>Fungi</taxon>
        <taxon>Dikarya</taxon>
        <taxon>Ascomycota</taxon>
        <taxon>Pezizomycotina</taxon>
        <taxon>Sordariomycetes</taxon>
        <taxon>Xylariomycetidae</taxon>
        <taxon>Xylariales</taxon>
        <taxon>Diatrypaceae</taxon>
        <taxon>Eutypa</taxon>
    </lineage>
</organism>
<dbReference type="InterPro" id="IPR012677">
    <property type="entry name" value="Nucleotide-bd_a/b_plait_sf"/>
</dbReference>
<dbReference type="AlphaFoldDB" id="M7SH89"/>
<dbReference type="eggNOG" id="ENOG502SP4B">
    <property type="taxonomic scope" value="Eukaryota"/>
</dbReference>
<keyword evidence="3" id="KW-1185">Reference proteome</keyword>
<evidence type="ECO:0000256" key="1">
    <source>
        <dbReference type="SAM" id="MobiDB-lite"/>
    </source>
</evidence>
<accession>M7SH89</accession>
<feature type="compositionally biased region" description="Polar residues" evidence="1">
    <location>
        <begin position="50"/>
        <end position="73"/>
    </location>
</feature>
<dbReference type="GO" id="GO:0003676">
    <property type="term" value="F:nucleic acid binding"/>
    <property type="evidence" value="ECO:0007669"/>
    <property type="project" value="InterPro"/>
</dbReference>
<dbReference type="EMBL" id="KB706815">
    <property type="protein sequence ID" value="EMR65644.1"/>
    <property type="molecule type" value="Genomic_DNA"/>
</dbReference>
<dbReference type="OrthoDB" id="5241026at2759"/>
<dbReference type="SUPFAM" id="SSF54928">
    <property type="entry name" value="RNA-binding domain, RBD"/>
    <property type="match status" value="1"/>
</dbReference>
<evidence type="ECO:0008006" key="4">
    <source>
        <dbReference type="Google" id="ProtNLM"/>
    </source>
</evidence>
<sequence length="348" mass="38996">MDTRYPNEHVNRYPHIPAVQQENSDSRQQHGNWGSPLAQSFVPRHRPQPSYGTSLSSIWDDASTTTGPHSPATTVCYEQPAPEPEKPIKGKLEPGPGHGQAYIPMQTINENLPLFSGAAANLDQRRHIELQKEMKGISKGYGGDPFNPANQSANINDEENTALWMTNLPPDCNHQMLLSTIRDCGKVHACVVNEPDDATGGAHMTAAAKVVFFDQKGAQRLLRQAHQGLFKVGGFVPRVRHNRIKSAARTMGPQCRVLHIEGPPAIVNVEFLWEFFSGKFKFQVEEVLLLNESPQRVRQEWRFGSYRCQAEAARQSIHREKERFDLPADEKALWDQVNVHFGVDPCAP</sequence>
<feature type="compositionally biased region" description="Basic and acidic residues" evidence="1">
    <location>
        <begin position="83"/>
        <end position="92"/>
    </location>
</feature>
<feature type="compositionally biased region" description="Basic and acidic residues" evidence="1">
    <location>
        <begin position="1"/>
        <end position="11"/>
    </location>
</feature>
<protein>
    <recommendedName>
        <fullName evidence="4">RRM domain-containing protein</fullName>
    </recommendedName>
</protein>
<dbReference type="Gene3D" id="3.30.70.330">
    <property type="match status" value="1"/>
</dbReference>
<dbReference type="Proteomes" id="UP000012174">
    <property type="component" value="Unassembled WGS sequence"/>
</dbReference>
<reference evidence="3" key="1">
    <citation type="journal article" date="2013" name="Genome Announc.">
        <title>Draft genome sequence of the grapevine dieback fungus Eutypa lata UCR-EL1.</title>
        <authorList>
            <person name="Blanco-Ulate B."/>
            <person name="Rolshausen P.E."/>
            <person name="Cantu D."/>
        </authorList>
    </citation>
    <scope>NUCLEOTIDE SEQUENCE [LARGE SCALE GENOMIC DNA]</scope>
    <source>
        <strain evidence="3">UCR-EL1</strain>
    </source>
</reference>
<proteinExistence type="predicted"/>
<dbReference type="InterPro" id="IPR035979">
    <property type="entry name" value="RBD_domain_sf"/>
</dbReference>
<gene>
    <name evidence="2" type="ORF">UCREL1_7374</name>
</gene>
<dbReference type="CDD" id="cd00590">
    <property type="entry name" value="RRM_SF"/>
    <property type="match status" value="1"/>
</dbReference>
<dbReference type="KEGG" id="ela:UCREL1_7374"/>
<evidence type="ECO:0000313" key="3">
    <source>
        <dbReference type="Proteomes" id="UP000012174"/>
    </source>
</evidence>
<name>M7SH89_EUTLA</name>
<feature type="region of interest" description="Disordered" evidence="1">
    <location>
        <begin position="1"/>
        <end position="102"/>
    </location>
</feature>
<dbReference type="HOGENOM" id="CLU_797018_0_0_1"/>
<evidence type="ECO:0000313" key="2">
    <source>
        <dbReference type="EMBL" id="EMR65644.1"/>
    </source>
</evidence>